<dbReference type="Gene3D" id="2.120.10.30">
    <property type="entry name" value="TolB, C-terminal domain"/>
    <property type="match status" value="1"/>
</dbReference>
<proteinExistence type="predicted"/>
<evidence type="ECO:0000256" key="1">
    <source>
        <dbReference type="ARBA" id="ARBA00022801"/>
    </source>
</evidence>
<dbReference type="InterPro" id="IPR013658">
    <property type="entry name" value="SGL"/>
</dbReference>
<organism evidence="3 4">
    <name type="scientific">Chitinophaga chungangae</name>
    <dbReference type="NCBI Taxonomy" id="2821488"/>
    <lineage>
        <taxon>Bacteria</taxon>
        <taxon>Pseudomonadati</taxon>
        <taxon>Bacteroidota</taxon>
        <taxon>Chitinophagia</taxon>
        <taxon>Chitinophagales</taxon>
        <taxon>Chitinophagaceae</taxon>
        <taxon>Chitinophaga</taxon>
    </lineage>
</organism>
<protein>
    <submittedName>
        <fullName evidence="3">SMP-30/gluconolactonase/LRE family protein</fullName>
    </submittedName>
</protein>
<dbReference type="RefSeq" id="WP_209148440.1">
    <property type="nucleotide sequence ID" value="NZ_JAGHKP010000005.1"/>
</dbReference>
<sequence length="294" mass="33019">MKIAALLLLTLSARAQSDSLQKLVADGAKLNLVSKQFSFTEGPARDKKGNIYFTDQPNDKIWIYRTNGKLVEFASPSGRSNGLYIDKKGRIIACADDHNELRAFTKKGKHTVLMDNYEGRKLNGPNDLWIHPNGNIYFTDPYYQRNYWERKKPEIDSQRVYYLAPGKKEPVMVADDIKKPNGIVGSPDGKYLFVADIGDNKTYRYEIQADGSLANRILFTDKGGDGITLDERGNLYICGNGVFVFNTEGRQISHIPVPEKWVANACFGGKNRDELFLTAGTSVYTLKMNVKGIE</sequence>
<accession>A0ABS3YKJ6</accession>
<evidence type="ECO:0000259" key="2">
    <source>
        <dbReference type="Pfam" id="PF08450"/>
    </source>
</evidence>
<comment type="caution">
    <text evidence="3">The sequence shown here is derived from an EMBL/GenBank/DDBJ whole genome shotgun (WGS) entry which is preliminary data.</text>
</comment>
<feature type="domain" description="SMP-30/Gluconolactonase/LRE-like region" evidence="2">
    <location>
        <begin position="39"/>
        <end position="279"/>
    </location>
</feature>
<dbReference type="Pfam" id="PF08450">
    <property type="entry name" value="SGL"/>
    <property type="match status" value="1"/>
</dbReference>
<dbReference type="PANTHER" id="PTHR47572">
    <property type="entry name" value="LIPOPROTEIN-RELATED"/>
    <property type="match status" value="1"/>
</dbReference>
<evidence type="ECO:0000313" key="4">
    <source>
        <dbReference type="Proteomes" id="UP000679126"/>
    </source>
</evidence>
<dbReference type="PANTHER" id="PTHR47572:SF4">
    <property type="entry name" value="LACTONASE DRP35"/>
    <property type="match status" value="1"/>
</dbReference>
<keyword evidence="4" id="KW-1185">Reference proteome</keyword>
<keyword evidence="1" id="KW-0378">Hydrolase</keyword>
<dbReference type="InterPro" id="IPR051262">
    <property type="entry name" value="SMP-30/CGR1_Lactonase"/>
</dbReference>
<dbReference type="Proteomes" id="UP000679126">
    <property type="component" value="Unassembled WGS sequence"/>
</dbReference>
<evidence type="ECO:0000313" key="3">
    <source>
        <dbReference type="EMBL" id="MBO9155211.1"/>
    </source>
</evidence>
<dbReference type="SUPFAM" id="SSF63829">
    <property type="entry name" value="Calcium-dependent phosphotriesterase"/>
    <property type="match status" value="1"/>
</dbReference>
<gene>
    <name evidence="3" type="ORF">J7I43_23495</name>
</gene>
<dbReference type="EMBL" id="JAGHKP010000005">
    <property type="protein sequence ID" value="MBO9155211.1"/>
    <property type="molecule type" value="Genomic_DNA"/>
</dbReference>
<reference evidence="4" key="1">
    <citation type="submission" date="2021-03" db="EMBL/GenBank/DDBJ databases">
        <title>Assistant Professor.</title>
        <authorList>
            <person name="Huq M.A."/>
        </authorList>
    </citation>
    <scope>NUCLEOTIDE SEQUENCE [LARGE SCALE GENOMIC DNA]</scope>
    <source>
        <strain evidence="4">MAH-28</strain>
    </source>
</reference>
<dbReference type="InterPro" id="IPR011042">
    <property type="entry name" value="6-blade_b-propeller_TolB-like"/>
</dbReference>
<name>A0ABS3YKJ6_9BACT</name>